<evidence type="ECO:0000313" key="3">
    <source>
        <dbReference type="Proteomes" id="UP001165060"/>
    </source>
</evidence>
<name>A0ABQ6NBV2_9STRA</name>
<feature type="region of interest" description="Disordered" evidence="1">
    <location>
        <begin position="348"/>
        <end position="370"/>
    </location>
</feature>
<organism evidence="2 3">
    <name type="scientific">Tetraparma gracilis</name>
    <dbReference type="NCBI Taxonomy" id="2962635"/>
    <lineage>
        <taxon>Eukaryota</taxon>
        <taxon>Sar</taxon>
        <taxon>Stramenopiles</taxon>
        <taxon>Ochrophyta</taxon>
        <taxon>Bolidophyceae</taxon>
        <taxon>Parmales</taxon>
        <taxon>Triparmaceae</taxon>
        <taxon>Tetraparma</taxon>
    </lineage>
</organism>
<sequence>MSAFSNHNDEAASVFEALSSMPPAEREQMAAMMGMPPEFVNNIANMTAEDFGNLMAQVDGDDQMDDGAIRSATGVAEDSFSDDYSKTLDDGFLEADASPFERKIHSLLAPFRSNDESFGAFEQPPYGWDAPALVGKGKLDDLAQTYTLTQLVEDEVSHMILPKIVVSRARQAFERMDTMMRGTFSAETLGSDEFHIQYLFPLMSRAAQRMGVVAKPGGTAELNKKFTQICFADAYAAFWMMDVVDLNSWMTNTSLARMAFEDEEKTEWEKFWGNYSTVWRFLLSRSDEELGLVGLGGKAAGYRSVLQWRLKRLEGKLNRCLQTPDVFWEEEELDGRIERIRVKIMTNGTLEDQEASSEEEEEEDEDDEME</sequence>
<accession>A0ABQ6NBV2</accession>
<proteinExistence type="predicted"/>
<dbReference type="EMBL" id="BRYB01006239">
    <property type="protein sequence ID" value="GMI52916.1"/>
    <property type="molecule type" value="Genomic_DNA"/>
</dbReference>
<protein>
    <submittedName>
        <fullName evidence="2">Uncharacterized protein</fullName>
    </submittedName>
</protein>
<evidence type="ECO:0000256" key="1">
    <source>
        <dbReference type="SAM" id="MobiDB-lite"/>
    </source>
</evidence>
<keyword evidence="3" id="KW-1185">Reference proteome</keyword>
<dbReference type="Proteomes" id="UP001165060">
    <property type="component" value="Unassembled WGS sequence"/>
</dbReference>
<evidence type="ECO:0000313" key="2">
    <source>
        <dbReference type="EMBL" id="GMI52916.1"/>
    </source>
</evidence>
<feature type="compositionally biased region" description="Acidic residues" evidence="1">
    <location>
        <begin position="351"/>
        <end position="370"/>
    </location>
</feature>
<comment type="caution">
    <text evidence="2">The sequence shown here is derived from an EMBL/GenBank/DDBJ whole genome shotgun (WGS) entry which is preliminary data.</text>
</comment>
<reference evidence="2 3" key="1">
    <citation type="journal article" date="2023" name="Commun. Biol.">
        <title>Genome analysis of Parmales, the sister group of diatoms, reveals the evolutionary specialization of diatoms from phago-mixotrophs to photoautotrophs.</title>
        <authorList>
            <person name="Ban H."/>
            <person name="Sato S."/>
            <person name="Yoshikawa S."/>
            <person name="Yamada K."/>
            <person name="Nakamura Y."/>
            <person name="Ichinomiya M."/>
            <person name="Sato N."/>
            <person name="Blanc-Mathieu R."/>
            <person name="Endo H."/>
            <person name="Kuwata A."/>
            <person name="Ogata H."/>
        </authorList>
    </citation>
    <scope>NUCLEOTIDE SEQUENCE [LARGE SCALE GENOMIC DNA]</scope>
</reference>
<gene>
    <name evidence="2" type="ORF">TeGR_g3529</name>
</gene>